<sequence>MARFIIRTHTPRTDHQAPHIFILNKGMNSGKPLTTPCPNSFVILFNTQTDKEEYYWLAYSLWQAKFWHPHLTGSVIPFLRLSEFRKEFIKQTTYMLQNTEKHEKSIESLRLLKDAEERFLYNIRLVEDLRRMILYRYIRK</sequence>
<dbReference type="Proteomes" id="UP000254893">
    <property type="component" value="Unassembled WGS sequence"/>
</dbReference>
<dbReference type="RefSeq" id="WP_115172000.1">
    <property type="nucleotide sequence ID" value="NZ_UGYW01000002.1"/>
</dbReference>
<dbReference type="EMBL" id="UGYW01000002">
    <property type="protein sequence ID" value="SUJ01078.1"/>
    <property type="molecule type" value="Genomic_DNA"/>
</dbReference>
<dbReference type="AlphaFoldDB" id="A0A380BGJ7"/>
<evidence type="ECO:0000313" key="1">
    <source>
        <dbReference type="EMBL" id="SUJ01078.1"/>
    </source>
</evidence>
<accession>A0A380BGJ7</accession>
<dbReference type="Pfam" id="PF22105">
    <property type="entry name" value="DUF6943"/>
    <property type="match status" value="1"/>
</dbReference>
<gene>
    <name evidence="1" type="ORF">NCTC11388_00680</name>
</gene>
<organism evidence="1 2">
    <name type="scientific">Sphingobacterium spiritivorum</name>
    <name type="common">Flavobacterium spiritivorum</name>
    <dbReference type="NCBI Taxonomy" id="258"/>
    <lineage>
        <taxon>Bacteria</taxon>
        <taxon>Pseudomonadati</taxon>
        <taxon>Bacteroidota</taxon>
        <taxon>Sphingobacteriia</taxon>
        <taxon>Sphingobacteriales</taxon>
        <taxon>Sphingobacteriaceae</taxon>
        <taxon>Sphingobacterium</taxon>
    </lineage>
</organism>
<dbReference type="InterPro" id="IPR054223">
    <property type="entry name" value="DUF6943"/>
</dbReference>
<protein>
    <submittedName>
        <fullName evidence="1">Uncharacterized protein</fullName>
    </submittedName>
</protein>
<evidence type="ECO:0000313" key="2">
    <source>
        <dbReference type="Proteomes" id="UP000254893"/>
    </source>
</evidence>
<name>A0A380BGJ7_SPHSI</name>
<reference evidence="1 2" key="1">
    <citation type="submission" date="2018-06" db="EMBL/GenBank/DDBJ databases">
        <authorList>
            <consortium name="Pathogen Informatics"/>
            <person name="Doyle S."/>
        </authorList>
    </citation>
    <scope>NUCLEOTIDE SEQUENCE [LARGE SCALE GENOMIC DNA]</scope>
    <source>
        <strain evidence="1 2">NCTC11388</strain>
    </source>
</reference>
<proteinExistence type="predicted"/>